<evidence type="ECO:0000259" key="3">
    <source>
        <dbReference type="Pfam" id="PF10077"/>
    </source>
</evidence>
<name>A0A0N9U8S4_SPHMC</name>
<dbReference type="InterPro" id="IPR018756">
    <property type="entry name" value="DUF2314"/>
</dbReference>
<gene>
    <name evidence="4" type="ORF">AN936_03025</name>
</gene>
<evidence type="ECO:0000313" key="5">
    <source>
        <dbReference type="Proteomes" id="UP000058074"/>
    </source>
</evidence>
<feature type="domain" description="DUF2314" evidence="3">
    <location>
        <begin position="42"/>
        <end position="111"/>
    </location>
</feature>
<dbReference type="Proteomes" id="UP000058074">
    <property type="component" value="Chromosome"/>
</dbReference>
<dbReference type="PANTHER" id="PTHR38743:SF2">
    <property type="entry name" value="DUF2185 DOMAIN-CONTAINING PROTEIN"/>
    <property type="match status" value="1"/>
</dbReference>
<reference evidence="4 5" key="1">
    <citation type="journal article" date="2015" name="Genome Announc.">
        <title>Complete Genome Sequence of Polypropylene Glycol- and Polyethylene Glycol-Degrading Sphingopyxis macrogoltabida Strain EY-1.</title>
        <authorList>
            <person name="Ohtsubo Y."/>
            <person name="Nagata Y."/>
            <person name="Numata M."/>
            <person name="Tsuchikane K."/>
            <person name="Hosoyama A."/>
            <person name="Yamazoe A."/>
            <person name="Tsuda M."/>
            <person name="Fujita N."/>
            <person name="Kawai F."/>
        </authorList>
    </citation>
    <scope>NUCLEOTIDE SEQUENCE [LARGE SCALE GENOMIC DNA]</scope>
    <source>
        <strain evidence="4 5">EY-1</strain>
    </source>
</reference>
<evidence type="ECO:0000259" key="2">
    <source>
        <dbReference type="Pfam" id="PF09951"/>
    </source>
</evidence>
<feature type="domain" description="Immunity protein Imm33" evidence="2">
    <location>
        <begin position="129"/>
        <end position="220"/>
    </location>
</feature>
<feature type="region of interest" description="Disordered" evidence="1">
    <location>
        <begin position="148"/>
        <end position="174"/>
    </location>
</feature>
<protein>
    <recommendedName>
        <fullName evidence="6">DUF2185 domain-containing protein</fullName>
    </recommendedName>
</protein>
<dbReference type="KEGG" id="smag:AN936_03025"/>
<dbReference type="PANTHER" id="PTHR38743">
    <property type="entry name" value="SIMILAR TO GLYOXYLASE I FAMILY PROTEIN"/>
    <property type="match status" value="1"/>
</dbReference>
<organism evidence="4 5">
    <name type="scientific">Sphingopyxis macrogoltabida</name>
    <name type="common">Sphingomonas macrogoltabidus</name>
    <dbReference type="NCBI Taxonomy" id="33050"/>
    <lineage>
        <taxon>Bacteria</taxon>
        <taxon>Pseudomonadati</taxon>
        <taxon>Pseudomonadota</taxon>
        <taxon>Alphaproteobacteria</taxon>
        <taxon>Sphingomonadales</taxon>
        <taxon>Sphingomonadaceae</taxon>
        <taxon>Sphingopyxis</taxon>
    </lineage>
</organism>
<proteinExistence type="predicted"/>
<evidence type="ECO:0000313" key="4">
    <source>
        <dbReference type="EMBL" id="ALH79374.1"/>
    </source>
</evidence>
<sequence>MALPSLIRRLFGRYAIEDPRPVAENAPYTFELPSENELLAVAPGDLVKLMFRSIPAGQWEVERMWVIVTAADGAHLAGTLDNHPGDMPQLKAGDRVSFDREHIIDIMWDDNRTVPPPPTPERRDYWDRCFVDNAILDGRRKVEFLYREEPDPPRDDDNFSDSGWRIESDPPDMSDIESGNAPFSYVALGAVLNRDDSWLHLIDAPVGSAFERDPDTGRFVAADMPVDDPE</sequence>
<dbReference type="Pfam" id="PF09951">
    <property type="entry name" value="Imm33"/>
    <property type="match status" value="1"/>
</dbReference>
<dbReference type="AlphaFoldDB" id="A0A0N9U8S4"/>
<dbReference type="InterPro" id="IPR018689">
    <property type="entry name" value="Imm33_dom"/>
</dbReference>
<evidence type="ECO:0008006" key="6">
    <source>
        <dbReference type="Google" id="ProtNLM"/>
    </source>
</evidence>
<feature type="compositionally biased region" description="Basic and acidic residues" evidence="1">
    <location>
        <begin position="148"/>
        <end position="157"/>
    </location>
</feature>
<evidence type="ECO:0000256" key="1">
    <source>
        <dbReference type="SAM" id="MobiDB-lite"/>
    </source>
</evidence>
<dbReference type="Pfam" id="PF10077">
    <property type="entry name" value="DUF2314"/>
    <property type="match status" value="1"/>
</dbReference>
<dbReference type="RefSeq" id="WP_054586836.1">
    <property type="nucleotide sequence ID" value="NZ_CP012700.1"/>
</dbReference>
<accession>A0A0N9U8S4</accession>
<dbReference type="PATRIC" id="fig|33050.5.peg.631"/>
<dbReference type="OrthoDB" id="7187490at2"/>
<dbReference type="EMBL" id="CP012700">
    <property type="protein sequence ID" value="ALH79374.1"/>
    <property type="molecule type" value="Genomic_DNA"/>
</dbReference>